<reference evidence="4 5" key="1">
    <citation type="journal article" date="2018" name="Nat. Biotechnol.">
        <title>A standardized bacterial taxonomy based on genome phylogeny substantially revises the tree of life.</title>
        <authorList>
            <person name="Parks D.H."/>
            <person name="Chuvochina M."/>
            <person name="Waite D.W."/>
            <person name="Rinke C."/>
            <person name="Skarshewski A."/>
            <person name="Chaumeil P.A."/>
            <person name="Hugenholtz P."/>
        </authorList>
    </citation>
    <scope>NUCLEOTIDE SEQUENCE [LARGE SCALE GENOMIC DNA]</scope>
    <source>
        <strain evidence="4">UBA8844</strain>
    </source>
</reference>
<dbReference type="NCBIfam" id="NF005559">
    <property type="entry name" value="PRK07231.1"/>
    <property type="match status" value="1"/>
</dbReference>
<dbReference type="InterPro" id="IPR036291">
    <property type="entry name" value="NAD(P)-bd_dom_sf"/>
</dbReference>
<dbReference type="FunFam" id="3.40.50.720:FF:000173">
    <property type="entry name" value="3-oxoacyl-[acyl-carrier protein] reductase"/>
    <property type="match status" value="1"/>
</dbReference>
<comment type="caution">
    <text evidence="4">The sequence shown here is derived from an EMBL/GenBank/DDBJ whole genome shotgun (WGS) entry which is preliminary data.</text>
</comment>
<dbReference type="Pfam" id="PF13561">
    <property type="entry name" value="adh_short_C2"/>
    <property type="match status" value="1"/>
</dbReference>
<evidence type="ECO:0000313" key="4">
    <source>
        <dbReference type="EMBL" id="HCT57437.1"/>
    </source>
</evidence>
<feature type="domain" description="Ketoreductase" evidence="3">
    <location>
        <begin position="8"/>
        <end position="196"/>
    </location>
</feature>
<dbReference type="GO" id="GO:0016491">
    <property type="term" value="F:oxidoreductase activity"/>
    <property type="evidence" value="ECO:0007669"/>
    <property type="project" value="UniProtKB-KW"/>
</dbReference>
<gene>
    <name evidence="4" type="ORF">DGD08_09535</name>
</gene>
<dbReference type="PANTHER" id="PTHR42879:SF2">
    <property type="entry name" value="3-OXOACYL-[ACYL-CARRIER-PROTEIN] REDUCTASE FABG"/>
    <property type="match status" value="1"/>
</dbReference>
<dbReference type="SMART" id="SM00822">
    <property type="entry name" value="PKS_KR"/>
    <property type="match status" value="1"/>
</dbReference>
<accession>A0A3D4VAS5</accession>
<evidence type="ECO:0000259" key="3">
    <source>
        <dbReference type="SMART" id="SM00822"/>
    </source>
</evidence>
<dbReference type="AlphaFoldDB" id="A0A3D4VAS5"/>
<dbReference type="PRINTS" id="PR00081">
    <property type="entry name" value="GDHRDH"/>
</dbReference>
<dbReference type="PRINTS" id="PR00080">
    <property type="entry name" value="SDRFAMILY"/>
</dbReference>
<dbReference type="GO" id="GO:0032787">
    <property type="term" value="P:monocarboxylic acid metabolic process"/>
    <property type="evidence" value="ECO:0007669"/>
    <property type="project" value="UniProtKB-ARBA"/>
</dbReference>
<evidence type="ECO:0000256" key="1">
    <source>
        <dbReference type="ARBA" id="ARBA00006484"/>
    </source>
</evidence>
<dbReference type="InterPro" id="IPR057326">
    <property type="entry name" value="KR_dom"/>
</dbReference>
<evidence type="ECO:0000313" key="5">
    <source>
        <dbReference type="Proteomes" id="UP000264071"/>
    </source>
</evidence>
<protein>
    <submittedName>
        <fullName evidence="4">3-oxoacyl-ACP reductase FabG</fullName>
    </submittedName>
</protein>
<dbReference type="PANTHER" id="PTHR42879">
    <property type="entry name" value="3-OXOACYL-(ACYL-CARRIER-PROTEIN) REDUCTASE"/>
    <property type="match status" value="1"/>
</dbReference>
<sequence length="259" mass="26856">MQIDLTQRSAVVTGGANGIGLATARRLATSGARVAIWDRVAAVGTAAVQSLVDAGLDVIFVEVDVTDTAGVQHAVAETMTRFGRLDILINNAGIVRDAQLVKVRDGVVTGGMSEADFDAVMSVNLKGVYTCTQAVVPHMLTRRWGRIVNATSVVAANGNFGQTNYVAAKAGVIGMTKVWARELGRRGITVNAIAPGFIATAMTEAIPPTVLQTMKDATPLSRLGTPDDVANAYCFLVSEQAGFINGAVLGVDGGLVIGT</sequence>
<proteinExistence type="inferred from homology"/>
<dbReference type="InterPro" id="IPR002347">
    <property type="entry name" value="SDR_fam"/>
</dbReference>
<keyword evidence="2" id="KW-0560">Oxidoreductase</keyword>
<dbReference type="InterPro" id="IPR050259">
    <property type="entry name" value="SDR"/>
</dbReference>
<dbReference type="NCBIfam" id="NF009466">
    <property type="entry name" value="PRK12826.1-2"/>
    <property type="match status" value="1"/>
</dbReference>
<comment type="similarity">
    <text evidence="1">Belongs to the short-chain dehydrogenases/reductases (SDR) family.</text>
</comment>
<dbReference type="SUPFAM" id="SSF51735">
    <property type="entry name" value="NAD(P)-binding Rossmann-fold domains"/>
    <property type="match status" value="1"/>
</dbReference>
<dbReference type="EMBL" id="DPIY01000009">
    <property type="protein sequence ID" value="HCT57437.1"/>
    <property type="molecule type" value="Genomic_DNA"/>
</dbReference>
<dbReference type="PROSITE" id="PS00061">
    <property type="entry name" value="ADH_SHORT"/>
    <property type="match status" value="1"/>
</dbReference>
<dbReference type="Proteomes" id="UP000264071">
    <property type="component" value="Unassembled WGS sequence"/>
</dbReference>
<organism evidence="4 5">
    <name type="scientific">Gemmatimonas aurantiaca</name>
    <dbReference type="NCBI Taxonomy" id="173480"/>
    <lineage>
        <taxon>Bacteria</taxon>
        <taxon>Pseudomonadati</taxon>
        <taxon>Gemmatimonadota</taxon>
        <taxon>Gemmatimonadia</taxon>
        <taxon>Gemmatimonadales</taxon>
        <taxon>Gemmatimonadaceae</taxon>
        <taxon>Gemmatimonas</taxon>
    </lineage>
</organism>
<dbReference type="Gene3D" id="3.40.50.720">
    <property type="entry name" value="NAD(P)-binding Rossmann-like Domain"/>
    <property type="match status" value="1"/>
</dbReference>
<name>A0A3D4VAS5_9BACT</name>
<evidence type="ECO:0000256" key="2">
    <source>
        <dbReference type="ARBA" id="ARBA00023002"/>
    </source>
</evidence>
<dbReference type="InterPro" id="IPR020904">
    <property type="entry name" value="Sc_DH/Rdtase_CS"/>
</dbReference>
<dbReference type="OMA" id="CQKHMVD"/>